<evidence type="ECO:0008006" key="4">
    <source>
        <dbReference type="Google" id="ProtNLM"/>
    </source>
</evidence>
<accession>A0A9W4WAD3</accession>
<comment type="caution">
    <text evidence="2">The sequence shown here is derived from an EMBL/GenBank/DDBJ whole genome shotgun (WGS) entry which is preliminary data.</text>
</comment>
<organism evidence="2 3">
    <name type="scientific">Colletotrichum noveboracense</name>
    <dbReference type="NCBI Taxonomy" id="2664923"/>
    <lineage>
        <taxon>Eukaryota</taxon>
        <taxon>Fungi</taxon>
        <taxon>Dikarya</taxon>
        <taxon>Ascomycota</taxon>
        <taxon>Pezizomycotina</taxon>
        <taxon>Sordariomycetes</taxon>
        <taxon>Hypocreomycetidae</taxon>
        <taxon>Glomerellales</taxon>
        <taxon>Glomerellaceae</taxon>
        <taxon>Colletotrichum</taxon>
        <taxon>Colletotrichum gloeosporioides species complex</taxon>
    </lineage>
</organism>
<evidence type="ECO:0000256" key="1">
    <source>
        <dbReference type="SAM" id="Phobius"/>
    </source>
</evidence>
<keyword evidence="3" id="KW-1185">Reference proteome</keyword>
<proteinExistence type="predicted"/>
<reference evidence="2" key="1">
    <citation type="submission" date="2022-08" db="EMBL/GenBank/DDBJ databases">
        <authorList>
            <person name="Giroux E."/>
            <person name="Giroux E."/>
        </authorList>
    </citation>
    <scope>NUCLEOTIDE SEQUENCE</scope>
    <source>
        <strain evidence="2">H1091258</strain>
    </source>
</reference>
<sequence length="406" mass="44778">MPPVDHYWEHYMMFPTVRQAVVQRAAGLVSFAETANLAAVATADSTIALSTNTTKLFPVSSSARRMIPRLYSYTNGTVVDSAIVPIFEVNSFEWVVFTQVIAGTSALLQDSQWTRKPTDKLPDHRVYKGTKFAAIYVSRNWNQGKNENYTCPRTSTDFGVVPLDINLLKLLWNNSFSDCLAVAKLEITAGVTQCSQSDLSKSPKSTCLWAFNFLSTDSDNDTVSPDPLVNEVFAMMPEIQSLVVAISSYEPGILQGNLERFLRNSLIQAYQGGWSAMAEYLSPVETQRTKTSSWKPVVLLEARVSSQRMYIWMGMGVTLMASGLLLMIIQATCQVKTVNNSLIAVVMLDSSEVAWRDATGLCNAVDIGKGHGNAKLRLRLKVSDTSRGYTSIGSSYAYPRLVPDAI</sequence>
<keyword evidence="1" id="KW-1133">Transmembrane helix</keyword>
<evidence type="ECO:0000313" key="3">
    <source>
        <dbReference type="Proteomes" id="UP001152533"/>
    </source>
</evidence>
<dbReference type="EMBL" id="CAMGZC010000600">
    <property type="protein sequence ID" value="CAI0648762.1"/>
    <property type="molecule type" value="Genomic_DNA"/>
</dbReference>
<protein>
    <recommendedName>
        <fullName evidence="4">Transmembrane protein</fullName>
    </recommendedName>
</protein>
<feature type="transmembrane region" description="Helical" evidence="1">
    <location>
        <begin position="309"/>
        <end position="329"/>
    </location>
</feature>
<evidence type="ECO:0000313" key="2">
    <source>
        <dbReference type="EMBL" id="CAI0648762.1"/>
    </source>
</evidence>
<gene>
    <name evidence="2" type="ORF">CGXH109_LOCUS79080</name>
</gene>
<dbReference type="Proteomes" id="UP001152533">
    <property type="component" value="Unassembled WGS sequence"/>
</dbReference>
<name>A0A9W4WAD3_9PEZI</name>
<keyword evidence="1" id="KW-0472">Membrane</keyword>
<keyword evidence="1" id="KW-0812">Transmembrane</keyword>
<dbReference type="AlphaFoldDB" id="A0A9W4WAD3"/>